<organism evidence="1 2">
    <name type="scientific">Chromobacterium violaceum</name>
    <dbReference type="NCBI Taxonomy" id="536"/>
    <lineage>
        <taxon>Bacteria</taxon>
        <taxon>Pseudomonadati</taxon>
        <taxon>Pseudomonadota</taxon>
        <taxon>Betaproteobacteria</taxon>
        <taxon>Neisseriales</taxon>
        <taxon>Chromobacteriaceae</taxon>
        <taxon>Chromobacterium</taxon>
    </lineage>
</organism>
<evidence type="ECO:0000313" key="2">
    <source>
        <dbReference type="Proteomes" id="UP000275777"/>
    </source>
</evidence>
<dbReference type="Proteomes" id="UP000275777">
    <property type="component" value="Chromosome"/>
</dbReference>
<name>A0A3S4IYJ3_CHRVL</name>
<protein>
    <submittedName>
        <fullName evidence="1">Uncharacterized protein</fullName>
    </submittedName>
</protein>
<proteinExistence type="predicted"/>
<reference evidence="1 2" key="1">
    <citation type="submission" date="2018-12" db="EMBL/GenBank/DDBJ databases">
        <authorList>
            <consortium name="Pathogen Informatics"/>
        </authorList>
    </citation>
    <scope>NUCLEOTIDE SEQUENCE [LARGE SCALE GENOMIC DNA]</scope>
    <source>
        <strain evidence="1 2">NCTC9695</strain>
    </source>
</reference>
<dbReference type="AlphaFoldDB" id="A0A3S4IYJ3"/>
<gene>
    <name evidence="1" type="ORF">NCTC9695_01807</name>
</gene>
<evidence type="ECO:0000313" key="1">
    <source>
        <dbReference type="EMBL" id="VEB41380.1"/>
    </source>
</evidence>
<sequence>MATTFPQQHQALNQHLAMHYGMTAGVCAYAAKYMLKCKTEAQLVAALDEYRQLPPAPKPR</sequence>
<dbReference type="EMBL" id="LR134182">
    <property type="protein sequence ID" value="VEB41380.1"/>
    <property type="molecule type" value="Genomic_DNA"/>
</dbReference>
<accession>A0A3S4IYJ3</accession>